<protein>
    <recommendedName>
        <fullName evidence="1">Reverse transcriptase domain-containing protein</fullName>
    </recommendedName>
</protein>
<accession>A0A016SF67</accession>
<dbReference type="OrthoDB" id="5990125at2759"/>
<feature type="domain" description="Reverse transcriptase" evidence="1">
    <location>
        <begin position="35"/>
        <end position="298"/>
    </location>
</feature>
<dbReference type="Proteomes" id="UP000024635">
    <property type="component" value="Unassembled WGS sequence"/>
</dbReference>
<dbReference type="PANTHER" id="PTHR33332">
    <property type="entry name" value="REVERSE TRANSCRIPTASE DOMAIN-CONTAINING PROTEIN"/>
    <property type="match status" value="1"/>
</dbReference>
<evidence type="ECO:0000313" key="2">
    <source>
        <dbReference type="EMBL" id="EYB89022.1"/>
    </source>
</evidence>
<comment type="caution">
    <text evidence="2">The sequence shown here is derived from an EMBL/GenBank/DDBJ whole genome shotgun (WGS) entry which is preliminary data.</text>
</comment>
<name>A0A016SF67_9BILA</name>
<dbReference type="InterPro" id="IPR000477">
    <property type="entry name" value="RT_dom"/>
</dbReference>
<dbReference type="EMBL" id="JARK01001574">
    <property type="protein sequence ID" value="EYB89022.1"/>
    <property type="molecule type" value="Genomic_DNA"/>
</dbReference>
<gene>
    <name evidence="2" type="primary">Acey_s0238.g3302</name>
    <name evidence="2" type="ORF">Y032_0238g3302</name>
</gene>
<dbReference type="SUPFAM" id="SSF56672">
    <property type="entry name" value="DNA/RNA polymerases"/>
    <property type="match status" value="1"/>
</dbReference>
<sequence>MLPCRGSFSPDNIPYFFLKKAALGLTAALTLMFNRFVLEGVVPAVWRLGIVKPIFKKGSKFEVSNYRPICLTSCTGKVLERIACKQIGCYLSSNQLLSKAQHGFCHRKSTNTALMTTIPIWQKVLDDKGYVTACYIDYSKAFDSIPLRLLYVKLEAFGITGSLLKFIKSFLSARIQKVYVNGSYSSSYSTPSGVPQGTCLGPLMFLLYINDLPNVLPAGVNCTIYADDCKIFTINCHEAIQPALNALQEWSRRWQLSISKTKTTLMLIGQTHPRDCHFYLDNQELRVSHSVSDLGVTYTDALSFEDYINKCARFGEEVANKRTQQGLGNLRSGDMSLQGQLHSCAVVPQKINVTIRIFIPFLCNKSLESVFRRVTTVQVRRVLPRKASEDFHSFPLLLPLTV</sequence>
<dbReference type="Pfam" id="PF00078">
    <property type="entry name" value="RVT_1"/>
    <property type="match status" value="1"/>
</dbReference>
<proteinExistence type="predicted"/>
<reference evidence="3" key="1">
    <citation type="journal article" date="2015" name="Nat. Genet.">
        <title>The genome and transcriptome of the zoonotic hookworm Ancylostoma ceylanicum identify infection-specific gene families.</title>
        <authorList>
            <person name="Schwarz E.M."/>
            <person name="Hu Y."/>
            <person name="Antoshechkin I."/>
            <person name="Miller M.M."/>
            <person name="Sternberg P.W."/>
            <person name="Aroian R.V."/>
        </authorList>
    </citation>
    <scope>NUCLEOTIDE SEQUENCE</scope>
    <source>
        <strain evidence="3">HY135</strain>
    </source>
</reference>
<dbReference type="STRING" id="53326.A0A016SF67"/>
<dbReference type="CDD" id="cd01650">
    <property type="entry name" value="RT_nLTR_like"/>
    <property type="match status" value="1"/>
</dbReference>
<evidence type="ECO:0000259" key="1">
    <source>
        <dbReference type="PROSITE" id="PS50878"/>
    </source>
</evidence>
<organism evidence="2 3">
    <name type="scientific">Ancylostoma ceylanicum</name>
    <dbReference type="NCBI Taxonomy" id="53326"/>
    <lineage>
        <taxon>Eukaryota</taxon>
        <taxon>Metazoa</taxon>
        <taxon>Ecdysozoa</taxon>
        <taxon>Nematoda</taxon>
        <taxon>Chromadorea</taxon>
        <taxon>Rhabditida</taxon>
        <taxon>Rhabditina</taxon>
        <taxon>Rhabditomorpha</taxon>
        <taxon>Strongyloidea</taxon>
        <taxon>Ancylostomatidae</taxon>
        <taxon>Ancylostomatinae</taxon>
        <taxon>Ancylostoma</taxon>
    </lineage>
</organism>
<dbReference type="InterPro" id="IPR043502">
    <property type="entry name" value="DNA/RNA_pol_sf"/>
</dbReference>
<evidence type="ECO:0000313" key="3">
    <source>
        <dbReference type="Proteomes" id="UP000024635"/>
    </source>
</evidence>
<dbReference type="AlphaFoldDB" id="A0A016SF67"/>
<keyword evidence="3" id="KW-1185">Reference proteome</keyword>
<dbReference type="PROSITE" id="PS50878">
    <property type="entry name" value="RT_POL"/>
    <property type="match status" value="1"/>
</dbReference>